<gene>
    <name evidence="1" type="ORF">FQN60_016044</name>
</gene>
<evidence type="ECO:0000313" key="2">
    <source>
        <dbReference type="Proteomes" id="UP000327493"/>
    </source>
</evidence>
<protein>
    <submittedName>
        <fullName evidence="1">Uncharacterized protein</fullName>
    </submittedName>
</protein>
<dbReference type="EMBL" id="VOFY01000635">
    <property type="protein sequence ID" value="KAA8578458.1"/>
    <property type="molecule type" value="Genomic_DNA"/>
</dbReference>
<comment type="caution">
    <text evidence="1">The sequence shown here is derived from an EMBL/GenBank/DDBJ whole genome shotgun (WGS) entry which is preliminary data.</text>
</comment>
<keyword evidence="2" id="KW-1185">Reference proteome</keyword>
<proteinExistence type="predicted"/>
<name>A0A5J5CAF0_9PERO</name>
<evidence type="ECO:0000313" key="1">
    <source>
        <dbReference type="EMBL" id="KAA8578458.1"/>
    </source>
</evidence>
<reference evidence="1 2" key="1">
    <citation type="submission" date="2019-08" db="EMBL/GenBank/DDBJ databases">
        <title>A chromosome-level genome assembly, high-density linkage maps, and genome scans reveal the genomic architecture of hybrid incompatibilities underlying speciation via character displacement in darters (Percidae: Etheostominae).</title>
        <authorList>
            <person name="Moran R.L."/>
            <person name="Catchen J.M."/>
            <person name="Fuller R.C."/>
        </authorList>
    </citation>
    <scope>NUCLEOTIDE SEQUENCE [LARGE SCALE GENOMIC DNA]</scope>
    <source>
        <strain evidence="1">EspeVRDwgs_2016</strain>
        <tissue evidence="1">Muscle</tissue>
    </source>
</reference>
<organism evidence="1 2">
    <name type="scientific">Etheostoma spectabile</name>
    <name type="common">orangethroat darter</name>
    <dbReference type="NCBI Taxonomy" id="54343"/>
    <lineage>
        <taxon>Eukaryota</taxon>
        <taxon>Metazoa</taxon>
        <taxon>Chordata</taxon>
        <taxon>Craniata</taxon>
        <taxon>Vertebrata</taxon>
        <taxon>Euteleostomi</taxon>
        <taxon>Actinopterygii</taxon>
        <taxon>Neopterygii</taxon>
        <taxon>Teleostei</taxon>
        <taxon>Neoteleostei</taxon>
        <taxon>Acanthomorphata</taxon>
        <taxon>Eupercaria</taxon>
        <taxon>Perciformes</taxon>
        <taxon>Percoidei</taxon>
        <taxon>Percidae</taxon>
        <taxon>Etheostomatinae</taxon>
        <taxon>Etheostoma</taxon>
    </lineage>
</organism>
<dbReference type="AlphaFoldDB" id="A0A5J5CAF0"/>
<accession>A0A5J5CAF0</accession>
<sequence>MFGREAQYPSEVPEHYQFDDSFEDDYTNEEVAIDIERHDKIMKIVYKNVEKLHARTRERLSKRNSKAFRWGIRCGGGMSAVNSGQGKAGPRLFWSLHGDQNRRESVDVVDSKGH</sequence>
<dbReference type="Proteomes" id="UP000327493">
    <property type="component" value="Unassembled WGS sequence"/>
</dbReference>